<dbReference type="SMART" id="SM00257">
    <property type="entry name" value="LysM"/>
    <property type="match status" value="2"/>
</dbReference>
<feature type="domain" description="LysM" evidence="1">
    <location>
        <begin position="10"/>
        <end position="55"/>
    </location>
</feature>
<evidence type="ECO:0000313" key="3">
    <source>
        <dbReference type="Proteomes" id="UP000774000"/>
    </source>
</evidence>
<accession>A0A938XVH2</accession>
<sequence length="395" mass="43272">MSDGRKCKGEVILVRAGDTLYKIAQRYGITLESLYAANPQLGGSSQIDVGQKLCIPTANGGDEFIKEAVLLLPPMLPTLEENNLPIPYDLGGTMLLQQIDDDAYEAVIFATGLPSLEELGNFDSYVTLVTRMNEYDSPPEIGNYRYTKVLKKTTRTAGGSLQPVWSGTLGTIDPEEYLIRVFALHQTTGRTSEGNILIEEDYSEYGTTYRIQAGDTLSKVAEKYNLTLDQLLAVNPDIGDPSQIFVGQTIVLPPEASIPRKYTAVMTASDYFKPVPPWTGGVVLAQYTPDRGYVVTFGAVGIPPVPEVIGDELEYDSYLATINIQLGFEQQLSYYAVLERVVTPVQGSIWAGTVILPPELPYSVQGAEVNIRPYYQPDEISGAEILLSGKIAEEF</sequence>
<protein>
    <submittedName>
        <fullName evidence="2">LysM repeat protein</fullName>
    </submittedName>
</protein>
<dbReference type="InterPro" id="IPR018392">
    <property type="entry name" value="LysM"/>
</dbReference>
<dbReference type="Proteomes" id="UP000774000">
    <property type="component" value="Unassembled WGS sequence"/>
</dbReference>
<dbReference type="RefSeq" id="WP_204701135.1">
    <property type="nucleotide sequence ID" value="NZ_JAFBDQ010000005.1"/>
</dbReference>
<feature type="domain" description="LysM" evidence="1">
    <location>
        <begin position="207"/>
        <end position="252"/>
    </location>
</feature>
<dbReference type="PANTHER" id="PTHR33734">
    <property type="entry name" value="LYSM DOMAIN-CONTAINING GPI-ANCHORED PROTEIN 2"/>
    <property type="match status" value="1"/>
</dbReference>
<evidence type="ECO:0000259" key="1">
    <source>
        <dbReference type="PROSITE" id="PS51782"/>
    </source>
</evidence>
<dbReference type="EMBL" id="JAFBDQ010000005">
    <property type="protein sequence ID" value="MBM7556352.1"/>
    <property type="molecule type" value="Genomic_DNA"/>
</dbReference>
<comment type="caution">
    <text evidence="2">The sequence shown here is derived from an EMBL/GenBank/DDBJ whole genome shotgun (WGS) entry which is preliminary data.</text>
</comment>
<dbReference type="CDD" id="cd00118">
    <property type="entry name" value="LysM"/>
    <property type="match status" value="2"/>
</dbReference>
<dbReference type="InterPro" id="IPR058968">
    <property type="entry name" value="YoqH-like"/>
</dbReference>
<gene>
    <name evidence="2" type="ORF">JOC47_001195</name>
</gene>
<name>A0A938XVH2_9FIRM</name>
<dbReference type="PANTHER" id="PTHR33734:SF22">
    <property type="entry name" value="MEMBRANE-BOUND LYTIC MUREIN TRANSGLYCOSYLASE D"/>
    <property type="match status" value="1"/>
</dbReference>
<organism evidence="2 3">
    <name type="scientific">Halanaerobacter jeridensis</name>
    <dbReference type="NCBI Taxonomy" id="706427"/>
    <lineage>
        <taxon>Bacteria</taxon>
        <taxon>Bacillati</taxon>
        <taxon>Bacillota</taxon>
        <taxon>Clostridia</taxon>
        <taxon>Halanaerobiales</taxon>
        <taxon>Halobacteroidaceae</taxon>
        <taxon>Halanaerobacter</taxon>
    </lineage>
</organism>
<keyword evidence="3" id="KW-1185">Reference proteome</keyword>
<dbReference type="Gene3D" id="3.10.350.10">
    <property type="entry name" value="LysM domain"/>
    <property type="match status" value="2"/>
</dbReference>
<dbReference type="Pfam" id="PF01476">
    <property type="entry name" value="LysM"/>
    <property type="match status" value="2"/>
</dbReference>
<dbReference type="PROSITE" id="PS51782">
    <property type="entry name" value="LYSM"/>
    <property type="match status" value="2"/>
</dbReference>
<dbReference type="InterPro" id="IPR036779">
    <property type="entry name" value="LysM_dom_sf"/>
</dbReference>
<dbReference type="SUPFAM" id="SSF54106">
    <property type="entry name" value="LysM domain"/>
    <property type="match status" value="2"/>
</dbReference>
<evidence type="ECO:0000313" key="2">
    <source>
        <dbReference type="EMBL" id="MBM7556352.1"/>
    </source>
</evidence>
<dbReference type="Pfam" id="PF26349">
    <property type="entry name" value="YoqH"/>
    <property type="match status" value="1"/>
</dbReference>
<dbReference type="AlphaFoldDB" id="A0A938XVH2"/>
<reference evidence="2" key="1">
    <citation type="submission" date="2021-01" db="EMBL/GenBank/DDBJ databases">
        <title>Genomic Encyclopedia of Type Strains, Phase IV (KMG-IV): sequencing the most valuable type-strain genomes for metagenomic binning, comparative biology and taxonomic classification.</title>
        <authorList>
            <person name="Goeker M."/>
        </authorList>
    </citation>
    <scope>NUCLEOTIDE SEQUENCE</scope>
    <source>
        <strain evidence="2">DSM 23230</strain>
    </source>
</reference>
<proteinExistence type="predicted"/>